<dbReference type="InterPro" id="IPR036259">
    <property type="entry name" value="MFS_trans_sf"/>
</dbReference>
<dbReference type="CDD" id="cd17320">
    <property type="entry name" value="MFS_MdfA_MDR_like"/>
    <property type="match status" value="1"/>
</dbReference>
<dbReference type="Proteomes" id="UP000233769">
    <property type="component" value="Chromosome tk0001"/>
</dbReference>
<feature type="transmembrane region" description="Helical" evidence="7">
    <location>
        <begin position="336"/>
        <end position="359"/>
    </location>
</feature>
<feature type="domain" description="Major facilitator superfamily (MFS) profile" evidence="8">
    <location>
        <begin position="66"/>
        <end position="451"/>
    </location>
</feature>
<gene>
    <name evidence="9" type="ORF">TK0001_2284</name>
</gene>
<feature type="transmembrane region" description="Helical" evidence="7">
    <location>
        <begin position="430"/>
        <end position="448"/>
    </location>
</feature>
<dbReference type="AlphaFoldDB" id="A0A2N9ANE9"/>
<reference evidence="10" key="1">
    <citation type="submission" date="2017-10" db="EMBL/GenBank/DDBJ databases">
        <authorList>
            <person name="Regsiter A."/>
            <person name="William W."/>
        </authorList>
    </citation>
    <scope>NUCLEOTIDE SEQUENCE [LARGE SCALE GENOMIC DNA]</scope>
</reference>
<feature type="transmembrane region" description="Helical" evidence="7">
    <location>
        <begin position="301"/>
        <end position="324"/>
    </location>
</feature>
<feature type="transmembrane region" description="Helical" evidence="7">
    <location>
        <begin position="271"/>
        <end position="289"/>
    </location>
</feature>
<sequence length="461" mass="47994">MLPLRASATVISSPRPTLGSPASEASPGGSPGAAQSVPVGTPASPSPSGPSPSSPSPWVGPGFAEFVGIVALMMAVTAMSIDNLLPAFPMIQERFGVADPNSLQLLVYVYMIGFGVAQIVYGPVSDALGRRPTLLISLGIYTAGCILSMLAPSYEWLLASRVIQGMGAAGGRVLATAIVRDRFSGREMASVMSLIMMVFLIVPMLGPAIGATMLLLGSWIWVFVSMLALGGILTLWFALRMPETLHPEYRRPLSLRATGQALATVLRNRAAIGYATALGLLTGCIMGYVGSAQQVFDTGLYHLGGLFPVAFGVVAGAMGAATLINSRVVRWLGMRTLSHAGVTAFTAVGLVQVGIGLHYQGHPPLVLFLSVLALNQFLISFALPNFNALALQPLGAIAGTASSFLGFYTTILGAFCGFVIGHAFDGTVMPVAYGYALLGALALLTVAWTERGRLYRAGVSG</sequence>
<dbReference type="Gene3D" id="1.20.1720.10">
    <property type="entry name" value="Multidrug resistance protein D"/>
    <property type="match status" value="1"/>
</dbReference>
<feature type="compositionally biased region" description="Low complexity" evidence="6">
    <location>
        <begin position="19"/>
        <end position="43"/>
    </location>
</feature>
<feature type="transmembrane region" description="Helical" evidence="7">
    <location>
        <begin position="219"/>
        <end position="239"/>
    </location>
</feature>
<evidence type="ECO:0000256" key="1">
    <source>
        <dbReference type="ARBA" id="ARBA00004141"/>
    </source>
</evidence>
<evidence type="ECO:0000313" key="10">
    <source>
        <dbReference type="Proteomes" id="UP000233769"/>
    </source>
</evidence>
<keyword evidence="5 7" id="KW-0472">Membrane</keyword>
<feature type="region of interest" description="Disordered" evidence="6">
    <location>
        <begin position="1"/>
        <end position="56"/>
    </location>
</feature>
<dbReference type="PROSITE" id="PS50850">
    <property type="entry name" value="MFS"/>
    <property type="match status" value="1"/>
</dbReference>
<feature type="transmembrane region" description="Helical" evidence="7">
    <location>
        <begin position="101"/>
        <end position="121"/>
    </location>
</feature>
<proteinExistence type="predicted"/>
<keyword evidence="3 7" id="KW-0812">Transmembrane</keyword>
<evidence type="ECO:0000256" key="3">
    <source>
        <dbReference type="ARBA" id="ARBA00022692"/>
    </source>
</evidence>
<dbReference type="InterPro" id="IPR020846">
    <property type="entry name" value="MFS_dom"/>
</dbReference>
<feature type="transmembrane region" description="Helical" evidence="7">
    <location>
        <begin position="63"/>
        <end position="81"/>
    </location>
</feature>
<evidence type="ECO:0000313" key="9">
    <source>
        <dbReference type="EMBL" id="SOR28886.1"/>
    </source>
</evidence>
<keyword evidence="4 7" id="KW-1133">Transmembrane helix</keyword>
<feature type="transmembrane region" description="Helical" evidence="7">
    <location>
        <begin position="404"/>
        <end position="424"/>
    </location>
</feature>
<feature type="transmembrane region" description="Helical" evidence="7">
    <location>
        <begin position="133"/>
        <end position="152"/>
    </location>
</feature>
<dbReference type="EMBL" id="LT962688">
    <property type="protein sequence ID" value="SOR28886.1"/>
    <property type="molecule type" value="Genomic_DNA"/>
</dbReference>
<comment type="subcellular location">
    <subcellularLocation>
        <location evidence="1">Membrane</location>
        <topology evidence="1">Multi-pass membrane protein</topology>
    </subcellularLocation>
</comment>
<feature type="transmembrane region" description="Helical" evidence="7">
    <location>
        <begin position="365"/>
        <end position="383"/>
    </location>
</feature>
<evidence type="ECO:0000256" key="4">
    <source>
        <dbReference type="ARBA" id="ARBA00022989"/>
    </source>
</evidence>
<feature type="compositionally biased region" description="Pro residues" evidence="6">
    <location>
        <begin position="44"/>
        <end position="55"/>
    </location>
</feature>
<dbReference type="Pfam" id="PF07690">
    <property type="entry name" value="MFS_1"/>
    <property type="match status" value="1"/>
</dbReference>
<dbReference type="GO" id="GO:0005886">
    <property type="term" value="C:plasma membrane"/>
    <property type="evidence" value="ECO:0007669"/>
    <property type="project" value="TreeGrafter"/>
</dbReference>
<dbReference type="PANTHER" id="PTHR23502">
    <property type="entry name" value="MAJOR FACILITATOR SUPERFAMILY"/>
    <property type="match status" value="1"/>
</dbReference>
<feature type="transmembrane region" description="Helical" evidence="7">
    <location>
        <begin position="191"/>
        <end position="213"/>
    </location>
</feature>
<dbReference type="SUPFAM" id="SSF103473">
    <property type="entry name" value="MFS general substrate transporter"/>
    <property type="match status" value="1"/>
</dbReference>
<evidence type="ECO:0000256" key="6">
    <source>
        <dbReference type="SAM" id="MobiDB-lite"/>
    </source>
</evidence>
<dbReference type="InterPro" id="IPR011701">
    <property type="entry name" value="MFS"/>
</dbReference>
<dbReference type="GO" id="GO:0022857">
    <property type="term" value="F:transmembrane transporter activity"/>
    <property type="evidence" value="ECO:0007669"/>
    <property type="project" value="InterPro"/>
</dbReference>
<evidence type="ECO:0000256" key="2">
    <source>
        <dbReference type="ARBA" id="ARBA00022448"/>
    </source>
</evidence>
<protein>
    <submittedName>
        <fullName evidence="9">Drug resistance transporter, Bcr/CflA family</fullName>
    </submittedName>
</protein>
<evidence type="ECO:0000256" key="5">
    <source>
        <dbReference type="ARBA" id="ARBA00023136"/>
    </source>
</evidence>
<evidence type="ECO:0000259" key="8">
    <source>
        <dbReference type="PROSITE" id="PS50850"/>
    </source>
</evidence>
<keyword evidence="2" id="KW-0813">Transport</keyword>
<dbReference type="PANTHER" id="PTHR23502:SF132">
    <property type="entry name" value="POLYAMINE TRANSPORTER 2-RELATED"/>
    <property type="match status" value="1"/>
</dbReference>
<organism evidence="9 10">
    <name type="scientific">Methylorubrum extorquens</name>
    <name type="common">Methylobacterium dichloromethanicum</name>
    <name type="synonym">Methylobacterium extorquens</name>
    <dbReference type="NCBI Taxonomy" id="408"/>
    <lineage>
        <taxon>Bacteria</taxon>
        <taxon>Pseudomonadati</taxon>
        <taxon>Pseudomonadota</taxon>
        <taxon>Alphaproteobacteria</taxon>
        <taxon>Hyphomicrobiales</taxon>
        <taxon>Methylobacteriaceae</taxon>
        <taxon>Methylorubrum</taxon>
    </lineage>
</organism>
<name>A0A2N9ANE9_METEX</name>
<evidence type="ECO:0000256" key="7">
    <source>
        <dbReference type="SAM" id="Phobius"/>
    </source>
</evidence>
<accession>A0A2N9ANE9</accession>